<comment type="catalytic activity">
    <reaction evidence="9 10">
        <text>uridine(1498) in 16S rRNA + S-adenosyl-L-methionine = N(3)-methyluridine(1498) in 16S rRNA + S-adenosyl-L-homocysteine + H(+)</text>
        <dbReference type="Rhea" id="RHEA:42920"/>
        <dbReference type="Rhea" id="RHEA-COMP:10283"/>
        <dbReference type="Rhea" id="RHEA-COMP:10284"/>
        <dbReference type="ChEBI" id="CHEBI:15378"/>
        <dbReference type="ChEBI" id="CHEBI:57856"/>
        <dbReference type="ChEBI" id="CHEBI:59789"/>
        <dbReference type="ChEBI" id="CHEBI:65315"/>
        <dbReference type="ChEBI" id="CHEBI:74502"/>
        <dbReference type="EC" id="2.1.1.193"/>
    </reaction>
</comment>
<dbReference type="CDD" id="cd18084">
    <property type="entry name" value="RsmE-like"/>
    <property type="match status" value="1"/>
</dbReference>
<dbReference type="PANTHER" id="PTHR30027:SF3">
    <property type="entry name" value="16S RRNA (URACIL(1498)-N(3))-METHYLTRANSFERASE"/>
    <property type="match status" value="1"/>
</dbReference>
<comment type="function">
    <text evidence="8 10">Specifically methylates the N3 position of the uracil ring of uridine 1498 (m3U1498) in 16S rRNA. Acts on the fully assembled 30S ribosomal subunit.</text>
</comment>
<evidence type="ECO:0000256" key="3">
    <source>
        <dbReference type="ARBA" id="ARBA00022490"/>
    </source>
</evidence>
<dbReference type="GO" id="GO:0070042">
    <property type="term" value="F:rRNA (uridine-N3-)-methyltransferase activity"/>
    <property type="evidence" value="ECO:0007669"/>
    <property type="project" value="TreeGrafter"/>
</dbReference>
<proteinExistence type="inferred from homology"/>
<dbReference type="PANTHER" id="PTHR30027">
    <property type="entry name" value="RIBOSOMAL RNA SMALL SUBUNIT METHYLTRANSFERASE E"/>
    <property type="match status" value="1"/>
</dbReference>
<dbReference type="InterPro" id="IPR029028">
    <property type="entry name" value="Alpha/beta_knot_MTases"/>
</dbReference>
<keyword evidence="7 10" id="KW-0949">S-adenosyl-L-methionine</keyword>
<dbReference type="EC" id="2.1.1.193" evidence="10"/>
<organism evidence="13 14">
    <name type="scientific">SAR86 cluster bacterium</name>
    <dbReference type="NCBI Taxonomy" id="2030880"/>
    <lineage>
        <taxon>Bacteria</taxon>
        <taxon>Pseudomonadati</taxon>
        <taxon>Pseudomonadota</taxon>
        <taxon>Gammaproteobacteria</taxon>
        <taxon>SAR86 cluster</taxon>
    </lineage>
</organism>
<comment type="subcellular location">
    <subcellularLocation>
        <location evidence="1 10">Cytoplasm</location>
    </subcellularLocation>
</comment>
<dbReference type="EMBL" id="SHBE01000004">
    <property type="protein sequence ID" value="RZO26470.1"/>
    <property type="molecule type" value="Genomic_DNA"/>
</dbReference>
<evidence type="ECO:0000259" key="12">
    <source>
        <dbReference type="Pfam" id="PF20260"/>
    </source>
</evidence>
<evidence type="ECO:0000256" key="7">
    <source>
        <dbReference type="ARBA" id="ARBA00022691"/>
    </source>
</evidence>
<evidence type="ECO:0000256" key="10">
    <source>
        <dbReference type="PIRNR" id="PIRNR015601"/>
    </source>
</evidence>
<evidence type="ECO:0000259" key="11">
    <source>
        <dbReference type="Pfam" id="PF04452"/>
    </source>
</evidence>
<dbReference type="InterPro" id="IPR006700">
    <property type="entry name" value="RsmE"/>
</dbReference>
<dbReference type="NCBIfam" id="TIGR00046">
    <property type="entry name" value="RsmE family RNA methyltransferase"/>
    <property type="match status" value="1"/>
</dbReference>
<evidence type="ECO:0000256" key="9">
    <source>
        <dbReference type="ARBA" id="ARBA00047944"/>
    </source>
</evidence>
<keyword evidence="4 10" id="KW-0698">rRNA processing</keyword>
<feature type="domain" description="Ribosomal RNA small subunit methyltransferase E PUA-like" evidence="12">
    <location>
        <begin position="20"/>
        <end position="62"/>
    </location>
</feature>
<gene>
    <name evidence="13" type="ORF">EVA92_02940</name>
</gene>
<accession>A0A520MZ13</accession>
<dbReference type="GO" id="GO:0005737">
    <property type="term" value="C:cytoplasm"/>
    <property type="evidence" value="ECO:0007669"/>
    <property type="project" value="UniProtKB-SubCell"/>
</dbReference>
<dbReference type="Gene3D" id="3.40.1280.10">
    <property type="match status" value="1"/>
</dbReference>
<evidence type="ECO:0000313" key="13">
    <source>
        <dbReference type="EMBL" id="RZO26470.1"/>
    </source>
</evidence>
<evidence type="ECO:0000256" key="5">
    <source>
        <dbReference type="ARBA" id="ARBA00022603"/>
    </source>
</evidence>
<sequence>MKTASILLKNKLEENIDHFLTNSQTHYLKKVLKIKDGEIFLAFDGKGRRAQCIFQDETKIKIKNIQSFPRIFNTSVLIPFLRKTQFELCLQKTVEVGVNNIICYQSDKTTSKYNFQSEKKKSKRYMEIIESAFLQSENNYLPNLLFIENLFTLSINEFSQICVLDQSSNVKLLPNLSYDLIVSGGEYGFSEDELNFLHKTKASFVKLSENILRAETAPVVALSIQNL</sequence>
<reference evidence="13 14" key="1">
    <citation type="submission" date="2019-02" db="EMBL/GenBank/DDBJ databases">
        <title>Prokaryotic population dynamics and viral predation in marine succession experiment using metagenomics: the confinement effect.</title>
        <authorList>
            <person name="Haro-Moreno J.M."/>
            <person name="Rodriguez-Valera F."/>
            <person name="Lopez-Perez M."/>
        </authorList>
    </citation>
    <scope>NUCLEOTIDE SEQUENCE [LARGE SCALE GENOMIC DNA]</scope>
    <source>
        <strain evidence="13">MED-G159</strain>
    </source>
</reference>
<dbReference type="GO" id="GO:0070475">
    <property type="term" value="P:rRNA base methylation"/>
    <property type="evidence" value="ECO:0007669"/>
    <property type="project" value="TreeGrafter"/>
</dbReference>
<evidence type="ECO:0000256" key="4">
    <source>
        <dbReference type="ARBA" id="ARBA00022552"/>
    </source>
</evidence>
<keyword evidence="6 10" id="KW-0808">Transferase</keyword>
<comment type="similarity">
    <text evidence="2 10">Belongs to the RNA methyltransferase RsmE family.</text>
</comment>
<dbReference type="Pfam" id="PF20260">
    <property type="entry name" value="PUA_4"/>
    <property type="match status" value="1"/>
</dbReference>
<dbReference type="PIRSF" id="PIRSF015601">
    <property type="entry name" value="MTase_slr0722"/>
    <property type="match status" value="1"/>
</dbReference>
<evidence type="ECO:0000256" key="1">
    <source>
        <dbReference type="ARBA" id="ARBA00004496"/>
    </source>
</evidence>
<dbReference type="InterPro" id="IPR046886">
    <property type="entry name" value="RsmE_MTase_dom"/>
</dbReference>
<dbReference type="AlphaFoldDB" id="A0A520MZ13"/>
<keyword evidence="3 10" id="KW-0963">Cytoplasm</keyword>
<dbReference type="InterPro" id="IPR046887">
    <property type="entry name" value="RsmE_PUA-like"/>
</dbReference>
<evidence type="ECO:0000313" key="14">
    <source>
        <dbReference type="Proteomes" id="UP000315825"/>
    </source>
</evidence>
<dbReference type="InterPro" id="IPR029026">
    <property type="entry name" value="tRNA_m1G_MTases_N"/>
</dbReference>
<dbReference type="Pfam" id="PF04452">
    <property type="entry name" value="Methyltrans_RNA"/>
    <property type="match status" value="1"/>
</dbReference>
<comment type="caution">
    <text evidence="13">The sequence shown here is derived from an EMBL/GenBank/DDBJ whole genome shotgun (WGS) entry which is preliminary data.</text>
</comment>
<name>A0A520MZ13_9GAMM</name>
<protein>
    <recommendedName>
        <fullName evidence="10">Ribosomal RNA small subunit methyltransferase E</fullName>
        <ecNumber evidence="10">2.1.1.193</ecNumber>
    </recommendedName>
</protein>
<feature type="domain" description="Ribosomal RNA small subunit methyltransferase E methyltransferase" evidence="11">
    <location>
        <begin position="74"/>
        <end position="224"/>
    </location>
</feature>
<evidence type="ECO:0000256" key="2">
    <source>
        <dbReference type="ARBA" id="ARBA00005528"/>
    </source>
</evidence>
<dbReference type="Proteomes" id="UP000315825">
    <property type="component" value="Unassembled WGS sequence"/>
</dbReference>
<keyword evidence="5 10" id="KW-0489">Methyltransferase</keyword>
<evidence type="ECO:0000256" key="8">
    <source>
        <dbReference type="ARBA" id="ARBA00025699"/>
    </source>
</evidence>
<evidence type="ECO:0000256" key="6">
    <source>
        <dbReference type="ARBA" id="ARBA00022679"/>
    </source>
</evidence>
<dbReference type="SUPFAM" id="SSF75217">
    <property type="entry name" value="alpha/beta knot"/>
    <property type="match status" value="1"/>
</dbReference>